<keyword evidence="5 13" id="KW-0679">Respiratory chain</keyword>
<evidence type="ECO:0000256" key="11">
    <source>
        <dbReference type="ARBA" id="ARBA00023136"/>
    </source>
</evidence>
<gene>
    <name evidence="14" type="primary">QCR8</name>
</gene>
<evidence type="ECO:0000256" key="13">
    <source>
        <dbReference type="RuleBase" id="RU368118"/>
    </source>
</evidence>
<proteinExistence type="evidence at transcript level"/>
<accession>C1BT44</accession>
<evidence type="ECO:0000256" key="4">
    <source>
        <dbReference type="ARBA" id="ARBA00022448"/>
    </source>
</evidence>
<reference evidence="14" key="1">
    <citation type="submission" date="2009-06" db="EMBL/GenBank/DDBJ databases">
        <title>Lepeophtheirus salmonis ESTs and full-length cDNAs.</title>
        <authorList>
            <person name="Yasuike M."/>
            <person name="von Schalburg K."/>
            <person name="Cooper G."/>
            <person name="Leong J."/>
            <person name="Jones S.R.M."/>
            <person name="Koop B.F."/>
        </authorList>
    </citation>
    <scope>NUCLEOTIDE SEQUENCE</scope>
    <source>
        <strain evidence="14">Pacific form</strain>
        <tissue evidence="14">Whole</tissue>
    </source>
</reference>
<evidence type="ECO:0000256" key="5">
    <source>
        <dbReference type="ARBA" id="ARBA00022660"/>
    </source>
</evidence>
<evidence type="ECO:0000256" key="3">
    <source>
        <dbReference type="ARBA" id="ARBA00016324"/>
    </source>
</evidence>
<evidence type="ECO:0000256" key="2">
    <source>
        <dbReference type="ARBA" id="ARBA00007668"/>
    </source>
</evidence>
<dbReference type="GO" id="GO:0006122">
    <property type="term" value="P:mitochondrial electron transport, ubiquinol to cytochrome c"/>
    <property type="evidence" value="ECO:0007669"/>
    <property type="project" value="UniProtKB-UniRule"/>
</dbReference>
<evidence type="ECO:0000256" key="8">
    <source>
        <dbReference type="ARBA" id="ARBA00022982"/>
    </source>
</evidence>
<protein>
    <recommendedName>
        <fullName evidence="3 13">Cytochrome b-c1 complex subunit 8</fullName>
    </recommendedName>
    <alternativeName>
        <fullName evidence="13">Complex III subunit 8</fullName>
    </alternativeName>
</protein>
<dbReference type="GO" id="GO:0045275">
    <property type="term" value="C:respiratory chain complex III"/>
    <property type="evidence" value="ECO:0007669"/>
    <property type="project" value="UniProtKB-UniRule"/>
</dbReference>
<dbReference type="GO" id="GO:0005743">
    <property type="term" value="C:mitochondrial inner membrane"/>
    <property type="evidence" value="ECO:0007669"/>
    <property type="project" value="UniProtKB-SubCell"/>
</dbReference>
<comment type="similarity">
    <text evidence="2 13">Belongs to the UQCRQ/QCR8 family.</text>
</comment>
<keyword evidence="10 13" id="KW-0496">Mitochondrion</keyword>
<dbReference type="PANTHER" id="PTHR12119">
    <property type="entry name" value="UBIQUINOL-CYTOCHROME C REDUCTASE COMPLEX UBIQUINONE-BINDING PROTEIN QP-C"/>
    <property type="match status" value="1"/>
</dbReference>
<evidence type="ECO:0000256" key="12">
    <source>
        <dbReference type="ARBA" id="ARBA00047105"/>
    </source>
</evidence>
<dbReference type="InterPro" id="IPR004205">
    <property type="entry name" value="Cyt_bc1_su8"/>
</dbReference>
<dbReference type="PANTHER" id="PTHR12119:SF2">
    <property type="entry name" value="CYTOCHROME B-C1 COMPLEX SUBUNIT 8"/>
    <property type="match status" value="1"/>
</dbReference>
<name>C1BT44_LEPSM</name>
<evidence type="ECO:0000256" key="10">
    <source>
        <dbReference type="ARBA" id="ARBA00023128"/>
    </source>
</evidence>
<evidence type="ECO:0000256" key="6">
    <source>
        <dbReference type="ARBA" id="ARBA00022692"/>
    </source>
</evidence>
<keyword evidence="6" id="KW-0812">Transmembrane</keyword>
<keyword evidence="11" id="KW-0472">Membrane</keyword>
<dbReference type="EMBL" id="BT120457">
    <property type="protein sequence ID" value="ADD24097.1"/>
    <property type="molecule type" value="mRNA"/>
</dbReference>
<keyword evidence="8 13" id="KW-0249">Electron transport</keyword>
<dbReference type="Pfam" id="PF02939">
    <property type="entry name" value="UcrQ"/>
    <property type="match status" value="1"/>
</dbReference>
<evidence type="ECO:0000313" key="14">
    <source>
        <dbReference type="EMBL" id="ACO12197.1"/>
    </source>
</evidence>
<comment type="function">
    <text evidence="13">Component of the ubiquinol-cytochrome c oxidoreductase, a multisubunit transmembrane complex that is part of the mitochondrial electron transport chain which drives oxidative phosphorylation. The complex plays an important role in the uptake of multiple carbon sources present in different host niches.</text>
</comment>
<comment type="subcellular location">
    <subcellularLocation>
        <location evidence="1 13">Mitochondrion inner membrane</location>
        <topology evidence="1 13">Single-pass membrane protein</topology>
    </subcellularLocation>
</comment>
<dbReference type="InterPro" id="IPR036642">
    <property type="entry name" value="Cyt_bc1_su8_sf"/>
</dbReference>
<evidence type="ECO:0000256" key="7">
    <source>
        <dbReference type="ARBA" id="ARBA00022792"/>
    </source>
</evidence>
<comment type="subunit">
    <text evidence="12 13">Component of the ubiquinol-cytochrome c oxidoreductase (cytochrome b-c1 complex, complex III, CIII), a multisubunit enzyme composed of 11 subunits. The complex is composed of 3 respiratory subunits cytochrome b, cytochrome c1 and Rieske protein UQCRFS1, 2 core protein subunits UQCRC1/QCR1 and UQCRC2/QCR2, and 6 low-molecular weight protein subunits UQCRH/QCR6, UQCRB/QCR7, UQCRQ/QCR8, UQCR10/QCR9, UQCR11/QCR10 and subunit 9, the cleavage product of Rieske protein UQCRFS1. The complex exists as an obligatory dimer and forms supercomplexes (SCs) in the inner mitochondrial membrane with NADH-ubiquinone oxidoreductase (complex I, CI) and cytochrome c oxidase (complex IV, CIV), resulting in different assemblies (supercomplex SCI(1)III(2)IV(1) and megacomplex MCI(2)III(2)IV(2)). Interacts with UQCC6.</text>
</comment>
<dbReference type="FunFam" id="1.20.5.210:FF:000001">
    <property type="entry name" value="Cytochrome b-c1 complex subunit 8"/>
    <property type="match status" value="1"/>
</dbReference>
<keyword evidence="7 13" id="KW-0999">Mitochondrion inner membrane</keyword>
<dbReference type="Gene3D" id="1.20.5.210">
    <property type="entry name" value="Cytochrome b-c1 complex subunit 8"/>
    <property type="match status" value="1"/>
</dbReference>
<dbReference type="EMBL" id="BT077773">
    <property type="protein sequence ID" value="ACO12197.1"/>
    <property type="molecule type" value="mRNA"/>
</dbReference>
<sequence length="83" mass="9844">MGHLEFGNLTKIRGTTYYSLSPMEQRAFAGAFTNGLPNLFRRFKRNVVFIAPPFITSYLIWDWGEKSYEQFQRKKKDQYSHES</sequence>
<organism evidence="14">
    <name type="scientific">Lepeophtheirus salmonis</name>
    <name type="common">Salmon louse</name>
    <name type="synonym">Caligus salmonis</name>
    <dbReference type="NCBI Taxonomy" id="72036"/>
    <lineage>
        <taxon>Eukaryota</taxon>
        <taxon>Metazoa</taxon>
        <taxon>Ecdysozoa</taxon>
        <taxon>Arthropoda</taxon>
        <taxon>Crustacea</taxon>
        <taxon>Multicrustacea</taxon>
        <taxon>Hexanauplia</taxon>
        <taxon>Copepoda</taxon>
        <taxon>Siphonostomatoida</taxon>
        <taxon>Caligidae</taxon>
        <taxon>Lepeophtheirus</taxon>
    </lineage>
</organism>
<keyword evidence="9" id="KW-1133">Transmembrane helix</keyword>
<keyword evidence="4 13" id="KW-0813">Transport</keyword>
<dbReference type="OrthoDB" id="6683853at2759"/>
<evidence type="ECO:0000256" key="1">
    <source>
        <dbReference type="ARBA" id="ARBA00004434"/>
    </source>
</evidence>
<dbReference type="SUPFAM" id="SSF81508">
    <property type="entry name" value="Ubiquinone-binding protein QP-C of cytochrome bc1 complex (Ubiquinol-cytochrome c reductase)"/>
    <property type="match status" value="1"/>
</dbReference>
<dbReference type="AlphaFoldDB" id="C1BT44"/>
<evidence type="ECO:0000256" key="9">
    <source>
        <dbReference type="ARBA" id="ARBA00022989"/>
    </source>
</evidence>